<feature type="non-terminal residue" evidence="1">
    <location>
        <position position="35"/>
    </location>
</feature>
<evidence type="ECO:0000313" key="1">
    <source>
        <dbReference type="EMBL" id="SVD09945.1"/>
    </source>
</evidence>
<reference evidence="1" key="1">
    <citation type="submission" date="2018-05" db="EMBL/GenBank/DDBJ databases">
        <authorList>
            <person name="Lanie J.A."/>
            <person name="Ng W.-L."/>
            <person name="Kazmierczak K.M."/>
            <person name="Andrzejewski T.M."/>
            <person name="Davidsen T.M."/>
            <person name="Wayne K.J."/>
            <person name="Tettelin H."/>
            <person name="Glass J.I."/>
            <person name="Rusch D."/>
            <person name="Podicherti R."/>
            <person name="Tsui H.-C.T."/>
            <person name="Winkler M.E."/>
        </authorList>
    </citation>
    <scope>NUCLEOTIDE SEQUENCE</scope>
</reference>
<dbReference type="AlphaFoldDB" id="A0A382SKD4"/>
<sequence length="35" mass="4204">VKYYLESIKKSFDGGFSENLYFDDDFEKDFIEEKG</sequence>
<gene>
    <name evidence="1" type="ORF">METZ01_LOCUS362799</name>
</gene>
<protein>
    <submittedName>
        <fullName evidence="1">Uncharacterized protein</fullName>
    </submittedName>
</protein>
<name>A0A382SKD4_9ZZZZ</name>
<feature type="non-terminal residue" evidence="1">
    <location>
        <position position="1"/>
    </location>
</feature>
<organism evidence="1">
    <name type="scientific">marine metagenome</name>
    <dbReference type="NCBI Taxonomy" id="408172"/>
    <lineage>
        <taxon>unclassified sequences</taxon>
        <taxon>metagenomes</taxon>
        <taxon>ecological metagenomes</taxon>
    </lineage>
</organism>
<dbReference type="EMBL" id="UINC01129506">
    <property type="protein sequence ID" value="SVD09945.1"/>
    <property type="molecule type" value="Genomic_DNA"/>
</dbReference>
<accession>A0A382SKD4</accession>
<proteinExistence type="predicted"/>